<organism evidence="1 2">
    <name type="scientific">Rangifer tarandus platyrhynchus</name>
    <name type="common">Svalbard reindeer</name>
    <dbReference type="NCBI Taxonomy" id="3082113"/>
    <lineage>
        <taxon>Eukaryota</taxon>
        <taxon>Metazoa</taxon>
        <taxon>Chordata</taxon>
        <taxon>Craniata</taxon>
        <taxon>Vertebrata</taxon>
        <taxon>Euteleostomi</taxon>
        <taxon>Mammalia</taxon>
        <taxon>Eutheria</taxon>
        <taxon>Laurasiatheria</taxon>
        <taxon>Artiodactyla</taxon>
        <taxon>Ruminantia</taxon>
        <taxon>Pecora</taxon>
        <taxon>Cervidae</taxon>
        <taxon>Odocoileinae</taxon>
        <taxon>Rangifer</taxon>
    </lineage>
</organism>
<name>A0AC59ZVD9_RANTA</name>
<sequence>MDKLSSTKSVPRTKKLGTTALENPHCRGSPIQGILLSVKEILLPQRCGWGMLNCNLKTSVYHTPSHNGSETVRLREKRNVPVPEEGSTRRGQEPGLGSPALSGLLCWVPCTPKATGRGCEMLARLERQGLAPGRQAGPLRLCQEPGA</sequence>
<protein>
    <submittedName>
        <fullName evidence="1">Uncharacterized protein</fullName>
    </submittedName>
</protein>
<gene>
    <name evidence="1" type="ORF">MRATA1EN22A_LOCUS23579</name>
</gene>
<dbReference type="EMBL" id="OX596088">
    <property type="protein sequence ID" value="CAN0516937.1"/>
    <property type="molecule type" value="Genomic_DNA"/>
</dbReference>
<reference evidence="1" key="1">
    <citation type="submission" date="2023-05" db="EMBL/GenBank/DDBJ databases">
        <authorList>
            <consortium name="ELIXIR-Norway"/>
        </authorList>
    </citation>
    <scope>NUCLEOTIDE SEQUENCE</scope>
</reference>
<proteinExistence type="predicted"/>
<evidence type="ECO:0000313" key="1">
    <source>
        <dbReference type="EMBL" id="CAN0516937.1"/>
    </source>
</evidence>
<dbReference type="Proteomes" id="UP001162501">
    <property type="component" value="Chromosome 4"/>
</dbReference>
<evidence type="ECO:0000313" key="2">
    <source>
        <dbReference type="Proteomes" id="UP001162501"/>
    </source>
</evidence>
<accession>A0AC59ZVD9</accession>
<reference evidence="1" key="2">
    <citation type="submission" date="2025-03" db="EMBL/GenBank/DDBJ databases">
        <authorList>
            <consortium name="ELIXIR-Norway"/>
            <consortium name="Elixir Norway"/>
        </authorList>
    </citation>
    <scope>NUCLEOTIDE SEQUENCE</scope>
</reference>